<evidence type="ECO:0000313" key="3">
    <source>
        <dbReference type="EMBL" id="NEN49949.1"/>
    </source>
</evidence>
<dbReference type="RefSeq" id="WP_163609645.1">
    <property type="nucleotide sequence ID" value="NZ_JAAGWB010000011.1"/>
</dbReference>
<protein>
    <submittedName>
        <fullName evidence="2">Uncharacterized protein</fullName>
    </submittedName>
</protein>
<reference evidence="3 5" key="2">
    <citation type="submission" date="2020-02" db="EMBL/GenBank/DDBJ databases">
        <title>The WGS of Modestobacter muralis DSM 100205.</title>
        <authorList>
            <person name="Jiang Z."/>
        </authorList>
    </citation>
    <scope>NUCLEOTIDE SEQUENCE [LARGE SCALE GENOMIC DNA]</scope>
    <source>
        <strain evidence="3 5">DSM 100205</strain>
    </source>
</reference>
<dbReference type="Proteomes" id="UP000471152">
    <property type="component" value="Unassembled WGS sequence"/>
</dbReference>
<dbReference type="Proteomes" id="UP000468828">
    <property type="component" value="Unassembled WGS sequence"/>
</dbReference>
<accession>A0A6P0ENK4</accession>
<proteinExistence type="predicted"/>
<evidence type="ECO:0000313" key="4">
    <source>
        <dbReference type="Proteomes" id="UP000468828"/>
    </source>
</evidence>
<keyword evidence="4" id="KW-1185">Reference proteome</keyword>
<dbReference type="EMBL" id="JAAGWB010000011">
    <property type="protein sequence ID" value="NEN49949.1"/>
    <property type="molecule type" value="Genomic_DNA"/>
</dbReference>
<reference evidence="2 4" key="1">
    <citation type="submission" date="2020-01" db="EMBL/GenBank/DDBJ databases">
        <title>the WGS Modestobacter muralis CPCC 204518.</title>
        <authorList>
            <person name="Jiang Z."/>
        </authorList>
    </citation>
    <scope>NUCLEOTIDE SEQUENCE [LARGE SCALE GENOMIC DNA]</scope>
    <source>
        <strain evidence="2 4">DSM 100205</strain>
    </source>
</reference>
<comment type="caution">
    <text evidence="2">The sequence shown here is derived from an EMBL/GenBank/DDBJ whole genome shotgun (WGS) entry which is preliminary data.</text>
</comment>
<evidence type="ECO:0000313" key="2">
    <source>
        <dbReference type="EMBL" id="NEK93182.1"/>
    </source>
</evidence>
<evidence type="ECO:0000313" key="5">
    <source>
        <dbReference type="Proteomes" id="UP000471152"/>
    </source>
</evidence>
<name>A0A6P0ENK4_9ACTN</name>
<sequence>MSTEGTSQVPDSPRRPDPRLMPRKSVLVARPVGAERPDTDAAPAESPVPES</sequence>
<feature type="compositionally biased region" description="Polar residues" evidence="1">
    <location>
        <begin position="1"/>
        <end position="10"/>
    </location>
</feature>
<dbReference type="AlphaFoldDB" id="A0A6P0ENK4"/>
<evidence type="ECO:0000256" key="1">
    <source>
        <dbReference type="SAM" id="MobiDB-lite"/>
    </source>
</evidence>
<organism evidence="2 4">
    <name type="scientific">Modestobacter muralis</name>
    <dbReference type="NCBI Taxonomy" id="1608614"/>
    <lineage>
        <taxon>Bacteria</taxon>
        <taxon>Bacillati</taxon>
        <taxon>Actinomycetota</taxon>
        <taxon>Actinomycetes</taxon>
        <taxon>Geodermatophilales</taxon>
        <taxon>Geodermatophilaceae</taxon>
        <taxon>Modestobacter</taxon>
    </lineage>
</organism>
<dbReference type="EMBL" id="JAAGWH010000011">
    <property type="protein sequence ID" value="NEK93182.1"/>
    <property type="molecule type" value="Genomic_DNA"/>
</dbReference>
<feature type="region of interest" description="Disordered" evidence="1">
    <location>
        <begin position="1"/>
        <end position="51"/>
    </location>
</feature>
<gene>
    <name evidence="3" type="ORF">G3R41_03180</name>
    <name evidence="2" type="ORF">GCU67_03180</name>
</gene>